<proteinExistence type="inferred from homology"/>
<gene>
    <name evidence="13" type="ORF">P378_19815</name>
</gene>
<comment type="function">
    <text evidence="9">Plays an essential role in type IV pili and type II pseudopili formation by proteolytically removing the leader sequence from substrate proteins and subsequently monomethylating the alpha-amino group of the newly exposed N-terminal phenylalanine.</text>
</comment>
<dbReference type="AlphaFoldDB" id="A0A2C6M734"/>
<evidence type="ECO:0000256" key="2">
    <source>
        <dbReference type="ARBA" id="ARBA00005801"/>
    </source>
</evidence>
<feature type="domain" description="Prepilin peptidase A24 N-terminal" evidence="12">
    <location>
        <begin position="10"/>
        <end position="92"/>
    </location>
</feature>
<dbReference type="OrthoDB" id="9789291at2"/>
<dbReference type="EMBL" id="AWQQ01000146">
    <property type="protein sequence ID" value="PHJ36829.1"/>
    <property type="molecule type" value="Genomic_DNA"/>
</dbReference>
<name>A0A2C6M734_9FIRM</name>
<comment type="subcellular location">
    <subcellularLocation>
        <location evidence="1">Cell inner membrane</location>
        <topology evidence="1">Multi-pass membrane protein</topology>
    </subcellularLocation>
    <subcellularLocation>
        <location evidence="9">Cell membrane</location>
        <topology evidence="9">Multi-pass membrane protein</topology>
    </subcellularLocation>
</comment>
<dbReference type="PANTHER" id="PTHR30487:SF0">
    <property type="entry name" value="PREPILIN LEADER PEPTIDASE_N-METHYLTRANSFERASE-RELATED"/>
    <property type="match status" value="1"/>
</dbReference>
<comment type="caution">
    <text evidence="13">The sequence shown here is derived from an EMBL/GenBank/DDBJ whole genome shotgun (WGS) entry which is preliminary data.</text>
</comment>
<feature type="transmembrane region" description="Helical" evidence="10">
    <location>
        <begin position="75"/>
        <end position="95"/>
    </location>
</feature>
<feature type="domain" description="Prepilin type IV endopeptidase peptidase" evidence="11">
    <location>
        <begin position="104"/>
        <end position="207"/>
    </location>
</feature>
<evidence type="ECO:0000259" key="12">
    <source>
        <dbReference type="Pfam" id="PF06750"/>
    </source>
</evidence>
<keyword evidence="9" id="KW-0489">Methyltransferase</keyword>
<feature type="transmembrane region" description="Helical" evidence="10">
    <location>
        <begin position="6"/>
        <end position="26"/>
    </location>
</feature>
<dbReference type="RefSeq" id="WP_099084129.1">
    <property type="nucleotide sequence ID" value="NZ_AWQQ01000146.1"/>
</dbReference>
<keyword evidence="9" id="KW-0645">Protease</keyword>
<keyword evidence="3" id="KW-1003">Cell membrane</keyword>
<dbReference type="GO" id="GO:0004190">
    <property type="term" value="F:aspartic-type endopeptidase activity"/>
    <property type="evidence" value="ECO:0007669"/>
    <property type="project" value="UniProtKB-EC"/>
</dbReference>
<evidence type="ECO:0000256" key="8">
    <source>
        <dbReference type="RuleBase" id="RU003793"/>
    </source>
</evidence>
<dbReference type="InterPro" id="IPR010627">
    <property type="entry name" value="Prepilin_pept_A24_N"/>
</dbReference>
<keyword evidence="9" id="KW-0511">Multifunctional enzyme</keyword>
<dbReference type="EC" id="2.1.1.-" evidence="9"/>
<evidence type="ECO:0000256" key="4">
    <source>
        <dbReference type="ARBA" id="ARBA00022519"/>
    </source>
</evidence>
<dbReference type="InterPro" id="IPR014032">
    <property type="entry name" value="Peptidase_A24A_bac"/>
</dbReference>
<dbReference type="Proteomes" id="UP000222564">
    <property type="component" value="Unassembled WGS sequence"/>
</dbReference>
<organism evidence="13 14">
    <name type="scientific">Desulforamulus profundi</name>
    <dbReference type="NCBI Taxonomy" id="1383067"/>
    <lineage>
        <taxon>Bacteria</taxon>
        <taxon>Bacillati</taxon>
        <taxon>Bacillota</taxon>
        <taxon>Clostridia</taxon>
        <taxon>Eubacteriales</taxon>
        <taxon>Peptococcaceae</taxon>
        <taxon>Desulforamulus</taxon>
    </lineage>
</organism>
<dbReference type="GO" id="GO:0006465">
    <property type="term" value="P:signal peptide processing"/>
    <property type="evidence" value="ECO:0007669"/>
    <property type="project" value="TreeGrafter"/>
</dbReference>
<dbReference type="InterPro" id="IPR050882">
    <property type="entry name" value="Prepilin_peptidase/N-MTase"/>
</dbReference>
<comment type="similarity">
    <text evidence="2 8">Belongs to the peptidase A24 family.</text>
</comment>
<keyword evidence="7 10" id="KW-0472">Membrane</keyword>
<keyword evidence="14" id="KW-1185">Reference proteome</keyword>
<evidence type="ECO:0000256" key="5">
    <source>
        <dbReference type="ARBA" id="ARBA00022692"/>
    </source>
</evidence>
<feature type="transmembrane region" description="Helical" evidence="10">
    <location>
        <begin position="223"/>
        <end position="242"/>
    </location>
</feature>
<comment type="catalytic activity">
    <reaction evidence="9">
        <text>Typically cleaves a -Gly-|-Phe- bond to release an N-terminal, basic peptide of 5-8 residues from type IV prepilin, and then N-methylates the new N-terminal amino group, the methyl donor being S-adenosyl-L-methionine.</text>
        <dbReference type="EC" id="3.4.23.43"/>
    </reaction>
</comment>
<evidence type="ECO:0000313" key="13">
    <source>
        <dbReference type="EMBL" id="PHJ36829.1"/>
    </source>
</evidence>
<keyword evidence="9" id="KW-0808">Transferase</keyword>
<dbReference type="Pfam" id="PF01478">
    <property type="entry name" value="Peptidase_A24"/>
    <property type="match status" value="1"/>
</dbReference>
<dbReference type="EC" id="3.4.23.43" evidence="9"/>
<evidence type="ECO:0000256" key="6">
    <source>
        <dbReference type="ARBA" id="ARBA00022989"/>
    </source>
</evidence>
<evidence type="ECO:0000256" key="9">
    <source>
        <dbReference type="RuleBase" id="RU003794"/>
    </source>
</evidence>
<dbReference type="GO" id="GO:0032259">
    <property type="term" value="P:methylation"/>
    <property type="evidence" value="ECO:0007669"/>
    <property type="project" value="UniProtKB-KW"/>
</dbReference>
<feature type="transmembrane region" description="Helical" evidence="10">
    <location>
        <begin position="147"/>
        <end position="166"/>
    </location>
</feature>
<dbReference type="PRINTS" id="PR00864">
    <property type="entry name" value="PREPILNPTASE"/>
</dbReference>
<dbReference type="Gene3D" id="1.20.120.1220">
    <property type="match status" value="1"/>
</dbReference>
<dbReference type="GO" id="GO:0005886">
    <property type="term" value="C:plasma membrane"/>
    <property type="evidence" value="ECO:0007669"/>
    <property type="project" value="UniProtKB-SubCell"/>
</dbReference>
<dbReference type="InterPro" id="IPR000045">
    <property type="entry name" value="Prepilin_IV_endopep_pep"/>
</dbReference>
<dbReference type="Pfam" id="PF06750">
    <property type="entry name" value="A24_N_bact"/>
    <property type="match status" value="1"/>
</dbReference>
<keyword evidence="4" id="KW-0997">Cell inner membrane</keyword>
<keyword evidence="5 9" id="KW-0812">Transmembrane</keyword>
<accession>A0A2C6M734</accession>
<sequence>MLAVMTFVFITGLVVGSFLNVCIYRLPNNQSIVSPPSHCPGCHQRLGVLDLIPVVSYLVQKGKCRYCGVKISPRYLFVELLTGIAFVLIVTVFGFQFQTLLYVLLFCALLTASLIDLDYQIIPDQISLFLVVSGLILQAFGPPGALMNGVIGGLLGGGLLLVLAILSRGGMGGGDVKLITGIGIFLGWQLLLVCLFFSFIIGSLVGLALIIVQNKDMKTAVPFGPFLSAGAIIAIFYGQQIIDKYLTYF</sequence>
<evidence type="ECO:0000256" key="10">
    <source>
        <dbReference type="SAM" id="Phobius"/>
    </source>
</evidence>
<dbReference type="GO" id="GO:0008168">
    <property type="term" value="F:methyltransferase activity"/>
    <property type="evidence" value="ECO:0007669"/>
    <property type="project" value="UniProtKB-KW"/>
</dbReference>
<evidence type="ECO:0000259" key="11">
    <source>
        <dbReference type="Pfam" id="PF01478"/>
    </source>
</evidence>
<keyword evidence="6 10" id="KW-1133">Transmembrane helix</keyword>
<feature type="transmembrane region" description="Helical" evidence="10">
    <location>
        <begin position="178"/>
        <end position="211"/>
    </location>
</feature>
<dbReference type="PANTHER" id="PTHR30487">
    <property type="entry name" value="TYPE 4 PREPILIN-LIKE PROTEINS LEADER PEPTIDE-PROCESSING ENZYME"/>
    <property type="match status" value="1"/>
</dbReference>
<reference evidence="13 14" key="1">
    <citation type="submission" date="2013-09" db="EMBL/GenBank/DDBJ databases">
        <title>Biodegradation of hydrocarbons in the deep terrestrial subsurface : characterization of a microbial consortium composed of two Desulfotomaculum species originating from a deep geological formation.</title>
        <authorList>
            <person name="Aullo T."/>
            <person name="Berlendis S."/>
            <person name="Lascourreges J.-F."/>
            <person name="Dessort D."/>
            <person name="Saint-Laurent S."/>
            <person name="Schraauwers B."/>
            <person name="Mas J."/>
            <person name="Magot M."/>
            <person name="Ranchou-Peyruse A."/>
        </authorList>
    </citation>
    <scope>NUCLEOTIDE SEQUENCE [LARGE SCALE GENOMIC DNA]</scope>
    <source>
        <strain evidence="13 14">Bs107</strain>
    </source>
</reference>
<evidence type="ECO:0000256" key="7">
    <source>
        <dbReference type="ARBA" id="ARBA00023136"/>
    </source>
</evidence>
<protein>
    <recommendedName>
        <fullName evidence="9">Prepilin leader peptidase/N-methyltransferase</fullName>
        <ecNumber evidence="9">2.1.1.-</ecNumber>
        <ecNumber evidence="9">3.4.23.43</ecNumber>
    </recommendedName>
</protein>
<evidence type="ECO:0000256" key="3">
    <source>
        <dbReference type="ARBA" id="ARBA00022475"/>
    </source>
</evidence>
<keyword evidence="9" id="KW-0378">Hydrolase</keyword>
<evidence type="ECO:0000256" key="1">
    <source>
        <dbReference type="ARBA" id="ARBA00004429"/>
    </source>
</evidence>
<evidence type="ECO:0000313" key="14">
    <source>
        <dbReference type="Proteomes" id="UP000222564"/>
    </source>
</evidence>
<feature type="transmembrane region" description="Helical" evidence="10">
    <location>
        <begin position="126"/>
        <end position="141"/>
    </location>
</feature>